<dbReference type="PROSITE" id="PS51257">
    <property type="entry name" value="PROKAR_LIPOPROTEIN"/>
    <property type="match status" value="1"/>
</dbReference>
<dbReference type="PANTHER" id="PTHR43547">
    <property type="entry name" value="TWO-COMPONENT HISTIDINE KINASE"/>
    <property type="match status" value="1"/>
</dbReference>
<dbReference type="Pfam" id="PF07495">
    <property type="entry name" value="Y_Y_Y"/>
    <property type="match status" value="1"/>
</dbReference>
<keyword evidence="5" id="KW-0472">Membrane</keyword>
<evidence type="ECO:0000313" key="8">
    <source>
        <dbReference type="Proteomes" id="UP001597641"/>
    </source>
</evidence>
<feature type="transmembrane region" description="Helical" evidence="5">
    <location>
        <begin position="926"/>
        <end position="946"/>
    </location>
</feature>
<dbReference type="SMART" id="SM00387">
    <property type="entry name" value="HATPase_c"/>
    <property type="match status" value="1"/>
</dbReference>
<gene>
    <name evidence="7" type="ORF">ACFS7Z_26280</name>
</gene>
<dbReference type="Pfam" id="PF00512">
    <property type="entry name" value="HisKA"/>
    <property type="match status" value="1"/>
</dbReference>
<sequence length="1260" mass="139966">MDIRQFFYALIPIFFVFGLLSCSDPIANVPFPEKEAAFSQPIAQKLTLTPPQDIAWKLIDPDTTRKVKAGKLRLSELPAKPLETAGFRPLTKPLAVSLLNWDSLPSSPFNLNTMPAKELKFRISILGVTKRVKASPPRLKDGATQGILYFGQDQGLPGTVGQAVAQDKDGMVWLATDNGICQYDGEFCTVYSMEEGLSQNWSYQILCDSKGKLWVQTAGGGLNVIDLKAGVIKHLSTREGLAHNWVSSIIEDSKGHIWASTPKGVHIIDEEAGTIRLLDASSGLKADAVTSVMEDDLQRIWLGIAGMGIQVIDRKSNSIKYLSAASGLPDNRIGLLKEDSNKQVWFSMDTRGAGFINLETGLLYHLDIESGLAANSVSAIIEDDEGNMWLGTDGGGVDVFNPSSKLIKNLSTKQGLSNNHVYSLLFDKVGQVWIGTNGGEFNIYNTRNIELQHFTHAQGLNNISSLYLGLAEDNQGRLWAGSYSGGVDIIDEKNRLVRHLNTSNALRDNRVLGINKDGSGNLWVATERGLDYVDLKEGSISHFLPDVRVHSVLEDEERRIWIATANGIYLLNKEQTQLQHTTINENETQNWTTALTLDKKGNVIAVISGGLYIMDDETETFQQIKGDDYINKSNGWSLLTDRLGRIWVANNGGGVYMVDEEKKNATRFTVQNGLADNYVLSLLEKGNKLYMGTAKGLTILGHAPSGNYKGAFSKWSAKSYGKPQGFLRVDFNPPALLTKSGSTWWAAVNVLTALDDQEATQDTPPSPVYISAIDIMEQPQHFVDVNVLNKMHAATDTLWVAGSEDFYDRDQLPFDSGYQAKNNIKWDSLAGTNRLPVNLRMPYHQNHLTFHFTATHLSNVDKTRYRYILQDNDRAWSTVTENSFADYRNLAPGSYVFQVRSIDFNGQWSEASTFAFTILPPWWQTWWAYAVYALLFIFAIRTYITFRSQSLEKENKLLEENITQRTAQLQKSLQDLQSTQAQLVQKEKMASLGELTAGIAHEIQNPLNFVNNFSELSQELCQEVQEEVRQLSVSTEQKRNLQELVSDLSQNQKKILLHGQRADAIVKGMLEHSRASSGEMQLANINSLADEYLRLAYSGFRAKHKGFSCTLETAYNYALEKAEVVPQELGRVLLNLFNNAFYAVQQKLGLEEYEPKVRVSTGSQGNQVEIKVWDNGTGIPKSVKSKVFQPFFTTKPTGQGTGLGLSLSYDIVTKGHGGELYVESEEGEYTMFIISLPTVSPGEVNAGVQAPPQVNQTIVG</sequence>
<keyword evidence="3" id="KW-0597">Phosphoprotein</keyword>
<dbReference type="PANTHER" id="PTHR43547:SF2">
    <property type="entry name" value="HYBRID SIGNAL TRANSDUCTION HISTIDINE KINASE C"/>
    <property type="match status" value="1"/>
</dbReference>
<dbReference type="SUPFAM" id="SSF63829">
    <property type="entry name" value="Calcium-dependent phosphotriesterase"/>
    <property type="match status" value="2"/>
</dbReference>
<dbReference type="InterPro" id="IPR003661">
    <property type="entry name" value="HisK_dim/P_dom"/>
</dbReference>
<dbReference type="InterPro" id="IPR005467">
    <property type="entry name" value="His_kinase_dom"/>
</dbReference>
<dbReference type="Pfam" id="PF02518">
    <property type="entry name" value="HATPase_c"/>
    <property type="match status" value="1"/>
</dbReference>
<dbReference type="InterPro" id="IPR011123">
    <property type="entry name" value="Y_Y_Y"/>
</dbReference>
<dbReference type="Gene3D" id="2.60.40.10">
    <property type="entry name" value="Immunoglobulins"/>
    <property type="match status" value="1"/>
</dbReference>
<evidence type="ECO:0000256" key="3">
    <source>
        <dbReference type="ARBA" id="ARBA00022553"/>
    </source>
</evidence>
<evidence type="ECO:0000256" key="1">
    <source>
        <dbReference type="ARBA" id="ARBA00000085"/>
    </source>
</evidence>
<keyword evidence="8" id="KW-1185">Reference proteome</keyword>
<evidence type="ECO:0000256" key="5">
    <source>
        <dbReference type="SAM" id="Phobius"/>
    </source>
</evidence>
<dbReference type="EMBL" id="JBHUOX010000050">
    <property type="protein sequence ID" value="MFD3003891.1"/>
    <property type="molecule type" value="Genomic_DNA"/>
</dbReference>
<reference evidence="8" key="1">
    <citation type="journal article" date="2019" name="Int. J. Syst. Evol. Microbiol.">
        <title>The Global Catalogue of Microorganisms (GCM) 10K type strain sequencing project: providing services to taxonomists for standard genome sequencing and annotation.</title>
        <authorList>
            <consortium name="The Broad Institute Genomics Platform"/>
            <consortium name="The Broad Institute Genome Sequencing Center for Infectious Disease"/>
            <person name="Wu L."/>
            <person name="Ma J."/>
        </authorList>
    </citation>
    <scope>NUCLEOTIDE SEQUENCE [LARGE SCALE GENOMIC DNA]</scope>
    <source>
        <strain evidence="8">KCTC 23984</strain>
    </source>
</reference>
<dbReference type="SUPFAM" id="SSF55874">
    <property type="entry name" value="ATPase domain of HSP90 chaperone/DNA topoisomerase II/histidine kinase"/>
    <property type="match status" value="1"/>
</dbReference>
<accession>A0ABW6C3A7</accession>
<dbReference type="Gene3D" id="1.10.287.130">
    <property type="match status" value="1"/>
</dbReference>
<name>A0ABW6C3A7_9BACT</name>
<dbReference type="Pfam" id="PF07494">
    <property type="entry name" value="Reg_prop"/>
    <property type="match status" value="3"/>
</dbReference>
<dbReference type="PROSITE" id="PS50109">
    <property type="entry name" value="HIS_KIN"/>
    <property type="match status" value="1"/>
</dbReference>
<evidence type="ECO:0000259" key="6">
    <source>
        <dbReference type="PROSITE" id="PS50109"/>
    </source>
</evidence>
<feature type="domain" description="Histidine kinase" evidence="6">
    <location>
        <begin position="998"/>
        <end position="1240"/>
    </location>
</feature>
<evidence type="ECO:0000256" key="4">
    <source>
        <dbReference type="SAM" id="Coils"/>
    </source>
</evidence>
<dbReference type="SMART" id="SM00388">
    <property type="entry name" value="HisKA"/>
    <property type="match status" value="1"/>
</dbReference>
<dbReference type="EC" id="2.7.13.3" evidence="2"/>
<comment type="catalytic activity">
    <reaction evidence="1">
        <text>ATP + protein L-histidine = ADP + protein N-phospho-L-histidine.</text>
        <dbReference type="EC" id="2.7.13.3"/>
    </reaction>
</comment>
<protein>
    <recommendedName>
        <fullName evidence="2">histidine kinase</fullName>
        <ecNumber evidence="2">2.7.13.3</ecNumber>
    </recommendedName>
</protein>
<dbReference type="Gene3D" id="3.30.565.10">
    <property type="entry name" value="Histidine kinase-like ATPase, C-terminal domain"/>
    <property type="match status" value="1"/>
</dbReference>
<dbReference type="InterPro" id="IPR003594">
    <property type="entry name" value="HATPase_dom"/>
</dbReference>
<proteinExistence type="predicted"/>
<dbReference type="Proteomes" id="UP001597641">
    <property type="component" value="Unassembled WGS sequence"/>
</dbReference>
<dbReference type="InterPro" id="IPR015943">
    <property type="entry name" value="WD40/YVTN_repeat-like_dom_sf"/>
</dbReference>
<comment type="caution">
    <text evidence="7">The sequence shown here is derived from an EMBL/GenBank/DDBJ whole genome shotgun (WGS) entry which is preliminary data.</text>
</comment>
<keyword evidence="5" id="KW-1133">Transmembrane helix</keyword>
<keyword evidence="5" id="KW-0812">Transmembrane</keyword>
<dbReference type="PRINTS" id="PR00344">
    <property type="entry name" value="BCTRLSENSOR"/>
</dbReference>
<feature type="coiled-coil region" evidence="4">
    <location>
        <begin position="948"/>
        <end position="989"/>
    </location>
</feature>
<dbReference type="SUPFAM" id="SSF47384">
    <property type="entry name" value="Homodimeric domain of signal transducing histidine kinase"/>
    <property type="match status" value="1"/>
</dbReference>
<dbReference type="CDD" id="cd00082">
    <property type="entry name" value="HisKA"/>
    <property type="match status" value="1"/>
</dbReference>
<dbReference type="InterPro" id="IPR036890">
    <property type="entry name" value="HATPase_C_sf"/>
</dbReference>
<dbReference type="InterPro" id="IPR011110">
    <property type="entry name" value="Reg_prop"/>
</dbReference>
<dbReference type="InterPro" id="IPR036097">
    <property type="entry name" value="HisK_dim/P_sf"/>
</dbReference>
<evidence type="ECO:0000313" key="7">
    <source>
        <dbReference type="EMBL" id="MFD3003891.1"/>
    </source>
</evidence>
<dbReference type="Gene3D" id="2.130.10.10">
    <property type="entry name" value="YVTN repeat-like/Quinoprotein amine dehydrogenase"/>
    <property type="match status" value="3"/>
</dbReference>
<dbReference type="InterPro" id="IPR013783">
    <property type="entry name" value="Ig-like_fold"/>
</dbReference>
<dbReference type="RefSeq" id="WP_377492165.1">
    <property type="nucleotide sequence ID" value="NZ_JBHUOX010000050.1"/>
</dbReference>
<evidence type="ECO:0000256" key="2">
    <source>
        <dbReference type="ARBA" id="ARBA00012438"/>
    </source>
</evidence>
<dbReference type="InterPro" id="IPR004358">
    <property type="entry name" value="Sig_transdc_His_kin-like_C"/>
</dbReference>
<keyword evidence="4" id="KW-0175">Coiled coil</keyword>
<organism evidence="7 8">
    <name type="scientific">Pontibacter toksunensis</name>
    <dbReference type="NCBI Taxonomy" id="1332631"/>
    <lineage>
        <taxon>Bacteria</taxon>
        <taxon>Pseudomonadati</taxon>
        <taxon>Bacteroidota</taxon>
        <taxon>Cytophagia</taxon>
        <taxon>Cytophagales</taxon>
        <taxon>Hymenobacteraceae</taxon>
        <taxon>Pontibacter</taxon>
    </lineage>
</organism>